<name>A0ABN2N3P9_9MICO</name>
<evidence type="ECO:0008006" key="3">
    <source>
        <dbReference type="Google" id="ProtNLM"/>
    </source>
</evidence>
<gene>
    <name evidence="1" type="ORF">GCM10009751_04210</name>
</gene>
<reference evidence="1 2" key="1">
    <citation type="journal article" date="2019" name="Int. J. Syst. Evol. Microbiol.">
        <title>The Global Catalogue of Microorganisms (GCM) 10K type strain sequencing project: providing services to taxonomists for standard genome sequencing and annotation.</title>
        <authorList>
            <consortium name="The Broad Institute Genomics Platform"/>
            <consortium name="The Broad Institute Genome Sequencing Center for Infectious Disease"/>
            <person name="Wu L."/>
            <person name="Ma J."/>
        </authorList>
    </citation>
    <scope>NUCLEOTIDE SEQUENCE [LARGE SCALE GENOMIC DNA]</scope>
    <source>
        <strain evidence="1 2">JCM 14326</strain>
    </source>
</reference>
<dbReference type="RefSeq" id="WP_344099013.1">
    <property type="nucleotide sequence ID" value="NZ_BAAANL010000001.1"/>
</dbReference>
<comment type="caution">
    <text evidence="1">The sequence shown here is derived from an EMBL/GenBank/DDBJ whole genome shotgun (WGS) entry which is preliminary data.</text>
</comment>
<evidence type="ECO:0000313" key="1">
    <source>
        <dbReference type="EMBL" id="GAA1850945.1"/>
    </source>
</evidence>
<evidence type="ECO:0000313" key="2">
    <source>
        <dbReference type="Proteomes" id="UP001501094"/>
    </source>
</evidence>
<accession>A0ABN2N3P9</accession>
<dbReference type="InterPro" id="IPR010985">
    <property type="entry name" value="Ribbon_hlx_hlx"/>
</dbReference>
<dbReference type="Proteomes" id="UP001501094">
    <property type="component" value="Unassembled WGS sequence"/>
</dbReference>
<proteinExistence type="predicted"/>
<dbReference type="SUPFAM" id="SSF47598">
    <property type="entry name" value="Ribbon-helix-helix"/>
    <property type="match status" value="1"/>
</dbReference>
<keyword evidence="2" id="KW-1185">Reference proteome</keyword>
<protein>
    <recommendedName>
        <fullName evidence="3">Ribbon-helix-helix protein, copG family</fullName>
    </recommendedName>
</protein>
<sequence length="82" mass="9365">MTAQTIGFAVADEDREQLDALVEYFGHGNRSEFLRVAMKRMRHEMWAERMRGIQARGRAEMGGRVVSREEVAARVAEVLETP</sequence>
<organism evidence="1 2">
    <name type="scientific">Myceligenerans crystallogenes</name>
    <dbReference type="NCBI Taxonomy" id="316335"/>
    <lineage>
        <taxon>Bacteria</taxon>
        <taxon>Bacillati</taxon>
        <taxon>Actinomycetota</taxon>
        <taxon>Actinomycetes</taxon>
        <taxon>Micrococcales</taxon>
        <taxon>Promicromonosporaceae</taxon>
        <taxon>Myceligenerans</taxon>
    </lineage>
</organism>
<dbReference type="EMBL" id="BAAANL010000001">
    <property type="protein sequence ID" value="GAA1850945.1"/>
    <property type="molecule type" value="Genomic_DNA"/>
</dbReference>